<dbReference type="InterPro" id="IPR001663">
    <property type="entry name" value="Rng_hydr_dOase-A"/>
</dbReference>
<dbReference type="RefSeq" id="WP_054291767.1">
    <property type="nucleotide sequence ID" value="NZ_CP012752.1"/>
</dbReference>
<dbReference type="GO" id="GO:0005506">
    <property type="term" value="F:iron ion binding"/>
    <property type="evidence" value="ECO:0007669"/>
    <property type="project" value="InterPro"/>
</dbReference>
<dbReference type="InterPro" id="IPR017941">
    <property type="entry name" value="Rieske_2Fe-2S"/>
</dbReference>
<keyword evidence="3" id="KW-0479">Metal-binding</keyword>
<dbReference type="CDD" id="cd03469">
    <property type="entry name" value="Rieske_RO_Alpha_N"/>
    <property type="match status" value="1"/>
</dbReference>
<dbReference type="GO" id="GO:0016705">
    <property type="term" value="F:oxidoreductase activity, acting on paired donors, with incorporation or reduction of molecular oxygen"/>
    <property type="evidence" value="ECO:0007669"/>
    <property type="project" value="UniProtKB-ARBA"/>
</dbReference>
<dbReference type="GO" id="GO:0051537">
    <property type="term" value="F:2 iron, 2 sulfur cluster binding"/>
    <property type="evidence" value="ECO:0007669"/>
    <property type="project" value="UniProtKB-KW"/>
</dbReference>
<accession>A0A0N7F3X7</accession>
<evidence type="ECO:0000256" key="1">
    <source>
        <dbReference type="ARBA" id="ARBA00001962"/>
    </source>
</evidence>
<dbReference type="GO" id="GO:0004497">
    <property type="term" value="F:monooxygenase activity"/>
    <property type="evidence" value="ECO:0007669"/>
    <property type="project" value="UniProtKB-ARBA"/>
</dbReference>
<evidence type="ECO:0000256" key="4">
    <source>
        <dbReference type="ARBA" id="ARBA00023002"/>
    </source>
</evidence>
<dbReference type="STRING" id="860235.AOZ06_25845"/>
<keyword evidence="2" id="KW-0001">2Fe-2S</keyword>
<dbReference type="EMBL" id="CP012752">
    <property type="protein sequence ID" value="ALG09863.1"/>
    <property type="molecule type" value="Genomic_DNA"/>
</dbReference>
<evidence type="ECO:0000259" key="7">
    <source>
        <dbReference type="PROSITE" id="PS51296"/>
    </source>
</evidence>
<evidence type="ECO:0000256" key="3">
    <source>
        <dbReference type="ARBA" id="ARBA00022723"/>
    </source>
</evidence>
<dbReference type="Pfam" id="PF00848">
    <property type="entry name" value="Ring_hydroxyl_A"/>
    <property type="match status" value="1"/>
</dbReference>
<dbReference type="Pfam" id="PF00355">
    <property type="entry name" value="Rieske"/>
    <property type="match status" value="1"/>
</dbReference>
<protein>
    <recommendedName>
        <fullName evidence="7">Rieske domain-containing protein</fullName>
    </recommendedName>
</protein>
<evidence type="ECO:0000256" key="6">
    <source>
        <dbReference type="ARBA" id="ARBA00023014"/>
    </source>
</evidence>
<dbReference type="Gene3D" id="2.102.10.10">
    <property type="entry name" value="Rieske [2Fe-2S] iron-sulphur domain"/>
    <property type="match status" value="1"/>
</dbReference>
<evidence type="ECO:0000256" key="5">
    <source>
        <dbReference type="ARBA" id="ARBA00023004"/>
    </source>
</evidence>
<keyword evidence="4" id="KW-0560">Oxidoreductase</keyword>
<reference evidence="8 9" key="1">
    <citation type="submission" date="2015-07" db="EMBL/GenBank/DDBJ databases">
        <title>Genome sequencing of Kibdelosporangium phytohabitans.</title>
        <authorList>
            <person name="Qin S."/>
            <person name="Xing K."/>
        </authorList>
    </citation>
    <scope>NUCLEOTIDE SEQUENCE [LARGE SCALE GENOMIC DNA]</scope>
    <source>
        <strain evidence="8 9">KLBMP1111</strain>
    </source>
</reference>
<dbReference type="InterPro" id="IPR015879">
    <property type="entry name" value="Ring_hydroxy_dOase_asu_C_dom"/>
</dbReference>
<feature type="domain" description="Rieske" evidence="7">
    <location>
        <begin position="42"/>
        <end position="150"/>
    </location>
</feature>
<organism evidence="8 9">
    <name type="scientific">Kibdelosporangium phytohabitans</name>
    <dbReference type="NCBI Taxonomy" id="860235"/>
    <lineage>
        <taxon>Bacteria</taxon>
        <taxon>Bacillati</taxon>
        <taxon>Actinomycetota</taxon>
        <taxon>Actinomycetes</taxon>
        <taxon>Pseudonocardiales</taxon>
        <taxon>Pseudonocardiaceae</taxon>
        <taxon>Kibdelosporangium</taxon>
    </lineage>
</organism>
<dbReference type="Gene3D" id="3.90.380.10">
    <property type="entry name" value="Naphthalene 1,2-dioxygenase Alpha Subunit, Chain A, domain 1"/>
    <property type="match status" value="2"/>
</dbReference>
<sequence length="408" mass="45483">MADTVTPAGTGATGHLLPPRVFYDPELYEREQDELFGSVWTFAGLTTDLAKPGSYRSVQAGRHPLVVLRDHDGNLRAHHNVCRHRGTAVLPGDSGRVGKVIRCPYHHWTYGLDGCLLGVSQRNEVDPKLDRSKLGLHPASVAVWRGVVFVHPDPDPQPLTDWLGELPGLIAPVDPGDLVQLGVQEYDVKANWKVFIENSLDNYHLGYVHAENLKSYDHKRQEGHDCGRHWAFHEPPLEPGKMPPEEFGLRPILDEPRWFGSGYGYVFPRLFILSGATYWTTAEVNPVGPERTKLVFRVMVAPGQGLGALGNAAHGAINRLLGRVRTTAQSVRSSLRAGELDGDALKAAFRNGRKYDLLEEDMFCCEAVQRGVRSPRFEVGPLAYRYEKAIPAFHRNYLDYISLGEKDV</sequence>
<dbReference type="CDD" id="cd00680">
    <property type="entry name" value="RHO_alpha_C"/>
    <property type="match status" value="1"/>
</dbReference>
<dbReference type="PRINTS" id="PR00090">
    <property type="entry name" value="RNGDIOXGNASE"/>
</dbReference>
<dbReference type="PANTHER" id="PTHR43756">
    <property type="entry name" value="CHOLINE MONOOXYGENASE, CHLOROPLASTIC"/>
    <property type="match status" value="1"/>
</dbReference>
<evidence type="ECO:0000313" key="8">
    <source>
        <dbReference type="EMBL" id="ALG09863.1"/>
    </source>
</evidence>
<keyword evidence="9" id="KW-1185">Reference proteome</keyword>
<dbReference type="KEGG" id="kphy:AOZ06_25845"/>
<dbReference type="OrthoDB" id="5243643at2"/>
<keyword evidence="6" id="KW-0411">Iron-sulfur</keyword>
<dbReference type="SUPFAM" id="SSF50022">
    <property type="entry name" value="ISP domain"/>
    <property type="match status" value="1"/>
</dbReference>
<name>A0A0N7F3X7_9PSEU</name>
<evidence type="ECO:0000256" key="2">
    <source>
        <dbReference type="ARBA" id="ARBA00022714"/>
    </source>
</evidence>
<gene>
    <name evidence="8" type="ORF">AOZ06_25845</name>
</gene>
<comment type="cofactor">
    <cofactor evidence="1">
        <name>Fe cation</name>
        <dbReference type="ChEBI" id="CHEBI:24875"/>
    </cofactor>
</comment>
<dbReference type="PANTHER" id="PTHR43756:SF5">
    <property type="entry name" value="CHOLINE MONOOXYGENASE, CHLOROPLASTIC"/>
    <property type="match status" value="1"/>
</dbReference>
<keyword evidence="5" id="KW-0408">Iron</keyword>
<dbReference type="Proteomes" id="UP000063699">
    <property type="component" value="Chromosome"/>
</dbReference>
<dbReference type="InterPro" id="IPR036922">
    <property type="entry name" value="Rieske_2Fe-2S_sf"/>
</dbReference>
<evidence type="ECO:0000313" key="9">
    <source>
        <dbReference type="Proteomes" id="UP000063699"/>
    </source>
</evidence>
<dbReference type="PROSITE" id="PS51296">
    <property type="entry name" value="RIESKE"/>
    <property type="match status" value="1"/>
</dbReference>
<dbReference type="AlphaFoldDB" id="A0A0N7F3X7"/>
<dbReference type="SUPFAM" id="SSF55961">
    <property type="entry name" value="Bet v1-like"/>
    <property type="match status" value="1"/>
</dbReference>
<proteinExistence type="predicted"/>